<name>A0A0C6FWS9_9HYPH</name>
<reference evidence="7" key="2">
    <citation type="submission" date="2015-01" db="EMBL/GenBank/DDBJ databases">
        <title>Complete genome sequence of Methylobacterium aquaticum strain 22A.</title>
        <authorList>
            <person name="Tani A."/>
            <person name="Ogura Y."/>
            <person name="Hayashi T."/>
        </authorList>
    </citation>
    <scope>NUCLEOTIDE SEQUENCE [LARGE SCALE GENOMIC DNA]</scope>
    <source>
        <strain evidence="7">MA-22A</strain>
        <plasmid evidence="7">Plasmid pMaq22A_2p DNA</plasmid>
    </source>
</reference>
<dbReference type="EMBL" id="AP014706">
    <property type="protein sequence ID" value="BAQ50054.1"/>
    <property type="molecule type" value="Genomic_DNA"/>
</dbReference>
<dbReference type="InterPro" id="IPR050595">
    <property type="entry name" value="Bact_response_regulator"/>
</dbReference>
<dbReference type="GO" id="GO:0000160">
    <property type="term" value="P:phosphorelay signal transduction system"/>
    <property type="evidence" value="ECO:0007669"/>
    <property type="project" value="InterPro"/>
</dbReference>
<dbReference type="InterPro" id="IPR001789">
    <property type="entry name" value="Sig_transdc_resp-reg_receiver"/>
</dbReference>
<dbReference type="Proteomes" id="UP000061432">
    <property type="component" value="Plasmid pMaq22A_2p"/>
</dbReference>
<keyword evidence="3" id="KW-0804">Transcription</keyword>
<dbReference type="KEGG" id="maqu:Maq22A_2p41430"/>
<keyword evidence="1 4" id="KW-0597">Phosphoprotein</keyword>
<proteinExistence type="predicted"/>
<dbReference type="Pfam" id="PF00072">
    <property type="entry name" value="Response_reg"/>
    <property type="match status" value="1"/>
</dbReference>
<sequence>MGQSFHPGSLAVLVVEDDALLRAEAVDLCIEAGFTTYEARNADQAIRLLERHTDICVLFTDIEMEGTMDGLKLAHAVRERWPPVSIMVTSVRRKVTKEDLPESGMFFAKPYSPDDIVKALNGIAAQVMG</sequence>
<organism evidence="6 7">
    <name type="scientific">Methylobacterium aquaticum</name>
    <dbReference type="NCBI Taxonomy" id="270351"/>
    <lineage>
        <taxon>Bacteria</taxon>
        <taxon>Pseudomonadati</taxon>
        <taxon>Pseudomonadota</taxon>
        <taxon>Alphaproteobacteria</taxon>
        <taxon>Hyphomicrobiales</taxon>
        <taxon>Methylobacteriaceae</taxon>
        <taxon>Methylobacterium</taxon>
    </lineage>
</organism>
<dbReference type="RefSeq" id="WP_060851127.1">
    <property type="nucleotide sequence ID" value="NZ_AP014706.1"/>
</dbReference>
<feature type="modified residue" description="4-aspartylphosphate" evidence="4">
    <location>
        <position position="61"/>
    </location>
</feature>
<dbReference type="PROSITE" id="PS50110">
    <property type="entry name" value="RESPONSE_REGULATORY"/>
    <property type="match status" value="1"/>
</dbReference>
<dbReference type="PANTHER" id="PTHR44591">
    <property type="entry name" value="STRESS RESPONSE REGULATOR PROTEIN 1"/>
    <property type="match status" value="1"/>
</dbReference>
<keyword evidence="2" id="KW-0805">Transcription regulation</keyword>
<feature type="domain" description="Response regulatory" evidence="5">
    <location>
        <begin position="11"/>
        <end position="124"/>
    </location>
</feature>
<evidence type="ECO:0000256" key="2">
    <source>
        <dbReference type="ARBA" id="ARBA00023015"/>
    </source>
</evidence>
<gene>
    <name evidence="6" type="primary">cheY</name>
    <name evidence="6" type="ORF">Maq22A_2p41430</name>
</gene>
<accession>A0A0C6FWS9</accession>
<dbReference type="Gene3D" id="3.40.50.2300">
    <property type="match status" value="1"/>
</dbReference>
<evidence type="ECO:0000259" key="5">
    <source>
        <dbReference type="PROSITE" id="PS50110"/>
    </source>
</evidence>
<dbReference type="PATRIC" id="fig|270351.10.peg.7202"/>
<evidence type="ECO:0000313" key="6">
    <source>
        <dbReference type="EMBL" id="BAQ50054.1"/>
    </source>
</evidence>
<dbReference type="SUPFAM" id="SSF52172">
    <property type="entry name" value="CheY-like"/>
    <property type="match status" value="1"/>
</dbReference>
<geneLocation type="plasmid" evidence="7">
    <name>pMaq22A_2p DNA</name>
</geneLocation>
<reference evidence="6 7" key="1">
    <citation type="journal article" date="2015" name="Genome Announc.">
        <title>Complete Genome Sequence of Methylobacterium aquaticum Strain 22A, Isolated from Racomitrium japonicum Moss.</title>
        <authorList>
            <person name="Tani A."/>
            <person name="Ogura Y."/>
            <person name="Hayashi T."/>
            <person name="Kimbara K."/>
        </authorList>
    </citation>
    <scope>NUCLEOTIDE SEQUENCE [LARGE SCALE GENOMIC DNA]</scope>
    <source>
        <strain evidence="6 7">MA-22A</strain>
        <plasmid evidence="7">Plasmid pMaq22A_2p DNA</plasmid>
    </source>
</reference>
<evidence type="ECO:0000256" key="3">
    <source>
        <dbReference type="ARBA" id="ARBA00023163"/>
    </source>
</evidence>
<evidence type="ECO:0000313" key="7">
    <source>
        <dbReference type="Proteomes" id="UP000061432"/>
    </source>
</evidence>
<protein>
    <submittedName>
        <fullName evidence="6">Chemotaxis protein CheY</fullName>
    </submittedName>
</protein>
<dbReference type="PANTHER" id="PTHR44591:SF3">
    <property type="entry name" value="RESPONSE REGULATORY DOMAIN-CONTAINING PROTEIN"/>
    <property type="match status" value="1"/>
</dbReference>
<keyword evidence="6" id="KW-0614">Plasmid</keyword>
<dbReference type="InterPro" id="IPR011006">
    <property type="entry name" value="CheY-like_superfamily"/>
</dbReference>
<dbReference type="SMART" id="SM00448">
    <property type="entry name" value="REC"/>
    <property type="match status" value="1"/>
</dbReference>
<evidence type="ECO:0000256" key="1">
    <source>
        <dbReference type="ARBA" id="ARBA00022553"/>
    </source>
</evidence>
<evidence type="ECO:0000256" key="4">
    <source>
        <dbReference type="PROSITE-ProRule" id="PRU00169"/>
    </source>
</evidence>
<dbReference type="OrthoDB" id="9784719at2"/>
<dbReference type="AlphaFoldDB" id="A0A0C6FWS9"/>